<gene>
    <name evidence="2" type="ORF">CMQ_3040</name>
</gene>
<feature type="compositionally biased region" description="Acidic residues" evidence="1">
    <location>
        <begin position="826"/>
        <end position="841"/>
    </location>
</feature>
<dbReference type="EMBL" id="GL629769">
    <property type="protein sequence ID" value="EFX03111.1"/>
    <property type="molecule type" value="Genomic_DNA"/>
</dbReference>
<evidence type="ECO:0000256" key="1">
    <source>
        <dbReference type="SAM" id="MobiDB-lite"/>
    </source>
</evidence>
<dbReference type="OrthoDB" id="4966at2759"/>
<dbReference type="InParanoid" id="F0XG70"/>
<feature type="region of interest" description="Disordered" evidence="1">
    <location>
        <begin position="825"/>
        <end position="886"/>
    </location>
</feature>
<dbReference type="HOGENOM" id="CLU_009706_0_0_1"/>
<dbReference type="GeneID" id="25976097"/>
<dbReference type="STRING" id="655863.F0XG70"/>
<feature type="compositionally biased region" description="Basic residues" evidence="1">
    <location>
        <begin position="736"/>
        <end position="749"/>
    </location>
</feature>
<reference evidence="2 3" key="1">
    <citation type="journal article" date="2011" name="Proc. Natl. Acad. Sci. U.S.A.">
        <title>Genome and transcriptome analyses of the mountain pine beetle-fungal symbiont Grosmannia clavigera, a lodgepole pine pathogen.</title>
        <authorList>
            <person name="DiGuistini S."/>
            <person name="Wang Y."/>
            <person name="Liao N.Y."/>
            <person name="Taylor G."/>
            <person name="Tanguay P."/>
            <person name="Feau N."/>
            <person name="Henrissat B."/>
            <person name="Chan S.K."/>
            <person name="Hesse-Orce U."/>
            <person name="Alamouti S.M."/>
            <person name="Tsui C.K.M."/>
            <person name="Docking R.T."/>
            <person name="Levasseur A."/>
            <person name="Haridas S."/>
            <person name="Robertson G."/>
            <person name="Birol I."/>
            <person name="Holt R.A."/>
            <person name="Marra M.A."/>
            <person name="Hamelin R.C."/>
            <person name="Hirst M."/>
            <person name="Jones S.J.M."/>
            <person name="Bohlmann J."/>
            <person name="Breuil C."/>
        </authorList>
    </citation>
    <scope>NUCLEOTIDE SEQUENCE [LARGE SCALE GENOMIC DNA]</scope>
    <source>
        <strain evidence="3">kw1407 / UAMH 11150</strain>
    </source>
</reference>
<evidence type="ECO:0000313" key="2">
    <source>
        <dbReference type="EMBL" id="EFX03111.1"/>
    </source>
</evidence>
<feature type="region of interest" description="Disordered" evidence="1">
    <location>
        <begin position="723"/>
        <end position="767"/>
    </location>
</feature>
<dbReference type="Proteomes" id="UP000007796">
    <property type="component" value="Unassembled WGS sequence"/>
</dbReference>
<sequence>MMLPADTSGLKRSRPSYLDDAVDALQHLPPPDIDANPDSLSSLYDRAVRLAEATQQQASIPALDAALAARSARSASVVDAVGIAIDAASVAVLVQSITGGSSTGHGHVGRHRQPPLTACPPGTFWLWTKYFKQVTVAGVVPSERSNKTSPFAHTVKRQKMLPFSPCLATSSTTASSTTLFDLLSSVVSCPDLVFHVCSYLQPADVFMLYSVSRVFKATVDADLSSNNARLGRLFAPESTAVFPWNLYHGKGEPSLRHLSMLLSRERKVRDIIACLARSGQRLPQPGASVALKKVWLLMDVATNRGRHALVRRLFTDNDLLAVQIFCTKLAMHLHEPLYAVPGRALGGGGGGGITTAAPFSRSLAEVLLGQRGGLHSLWLMLRGKAFGTPREALELKVRYDYLPPVLPELMVVEAFDEHDDSLVDSSDAIAAEYSASHGLTLVNIGDNRTDFPHADISPFAALMATIHSVPLWEMGVGHLEGWGLGTQHLLRPDELIPLEAARRGLDLRSHLPFLTIWGSRDFETGTNLAPTLDEIYMSDEDQGTPAVEDKEYTEKPVKTKEADDVLVVTVDRCHHDLRSAQERLRRLGGNVPCIKGEWQPWQVLKARWGELSSRQKLDIWWVCQQERLKSQAWQHDAVQGRNEDDEGDEAPRPEDAASVASDINAVGVADSDSEEDKEETAIAVPDDNGDNGELRMKYMDDSESEVESDSDNESDMFVLDNQDHELDSPDESGGIHFRRRRRHGRRRRAYPPSGAQGSLRVPSGASSRSFSLHHRRLMAACVETALQQQAAADAELVAQADEPYVEEELEWWEQALETMLAAEDSVNAEDGSENEGEDEGETGNGAIQNNADESPAMVEQELSTQPAVNDEEDDAAAQSDNATHPDVVQVRHYGGDEDVLELLDELAAAEAAAAIAPPAIAAAVAADVDRLREILDARMKAEVFALDFGEI</sequence>
<proteinExistence type="predicted"/>
<name>F0XG70_GROCL</name>
<dbReference type="RefSeq" id="XP_014172593.1">
    <property type="nucleotide sequence ID" value="XM_014317118.1"/>
</dbReference>
<evidence type="ECO:0008006" key="4">
    <source>
        <dbReference type="Google" id="ProtNLM"/>
    </source>
</evidence>
<dbReference type="eggNOG" id="ENOG502SPGI">
    <property type="taxonomic scope" value="Eukaryota"/>
</dbReference>
<protein>
    <recommendedName>
        <fullName evidence="4">F-box domain containing protein</fullName>
    </recommendedName>
</protein>
<feature type="region of interest" description="Disordered" evidence="1">
    <location>
        <begin position="632"/>
        <end position="695"/>
    </location>
</feature>
<dbReference type="AlphaFoldDB" id="F0XG70"/>
<keyword evidence="3" id="KW-1185">Reference proteome</keyword>
<evidence type="ECO:0000313" key="3">
    <source>
        <dbReference type="Proteomes" id="UP000007796"/>
    </source>
</evidence>
<organism evidence="3">
    <name type="scientific">Grosmannia clavigera (strain kw1407 / UAMH 11150)</name>
    <name type="common">Blue stain fungus</name>
    <name type="synonym">Graphiocladiella clavigera</name>
    <dbReference type="NCBI Taxonomy" id="655863"/>
    <lineage>
        <taxon>Eukaryota</taxon>
        <taxon>Fungi</taxon>
        <taxon>Dikarya</taxon>
        <taxon>Ascomycota</taxon>
        <taxon>Pezizomycotina</taxon>
        <taxon>Sordariomycetes</taxon>
        <taxon>Sordariomycetidae</taxon>
        <taxon>Ophiostomatales</taxon>
        <taxon>Ophiostomataceae</taxon>
        <taxon>Leptographium</taxon>
    </lineage>
</organism>
<accession>F0XG70</accession>